<dbReference type="GO" id="GO:0010008">
    <property type="term" value="C:endosome membrane"/>
    <property type="evidence" value="ECO:0007669"/>
    <property type="project" value="TreeGrafter"/>
</dbReference>
<name>A0A6G1SC96_9ACAR</name>
<dbReference type="Gene3D" id="3.30.810.10">
    <property type="entry name" value="2-Layer Sandwich"/>
    <property type="match status" value="1"/>
</dbReference>
<dbReference type="GO" id="GO:0005524">
    <property type="term" value="F:ATP binding"/>
    <property type="evidence" value="ECO:0007669"/>
    <property type="project" value="UniProtKB-UniRule"/>
</dbReference>
<dbReference type="SMART" id="SM00330">
    <property type="entry name" value="PIPKc"/>
    <property type="match status" value="1"/>
</dbReference>
<accession>A0A6G1SC96</accession>
<dbReference type="Pfam" id="PF01504">
    <property type="entry name" value="PIP5K"/>
    <property type="match status" value="1"/>
</dbReference>
<dbReference type="PANTHER" id="PTHR45748:SF7">
    <property type="entry name" value="1-PHOSPHATIDYLINOSITOL 3-PHOSPHATE 5-KINASE-RELATED"/>
    <property type="match status" value="1"/>
</dbReference>
<feature type="compositionally biased region" description="Acidic residues" evidence="4">
    <location>
        <begin position="12"/>
        <end position="21"/>
    </location>
</feature>
<organism evidence="6">
    <name type="scientific">Aceria tosichella</name>
    <name type="common">wheat curl mite</name>
    <dbReference type="NCBI Taxonomy" id="561515"/>
    <lineage>
        <taxon>Eukaryota</taxon>
        <taxon>Metazoa</taxon>
        <taxon>Ecdysozoa</taxon>
        <taxon>Arthropoda</taxon>
        <taxon>Chelicerata</taxon>
        <taxon>Arachnida</taxon>
        <taxon>Acari</taxon>
        <taxon>Acariformes</taxon>
        <taxon>Trombidiformes</taxon>
        <taxon>Prostigmata</taxon>
        <taxon>Eupodina</taxon>
        <taxon>Eriophyoidea</taxon>
        <taxon>Eriophyidae</taxon>
        <taxon>Eriophyinae</taxon>
        <taxon>Aceriini</taxon>
        <taxon>Aceria</taxon>
    </lineage>
</organism>
<dbReference type="InterPro" id="IPR027484">
    <property type="entry name" value="PInositol-4-P-5-kinase_N"/>
</dbReference>
<proteinExistence type="predicted"/>
<dbReference type="InterPro" id="IPR044769">
    <property type="entry name" value="PIKfyve_PIPKc"/>
</dbReference>
<reference evidence="6" key="1">
    <citation type="submission" date="2018-10" db="EMBL/GenBank/DDBJ databases">
        <title>Transcriptome assembly of Aceria tosichella (Wheat curl mite) Type 2.</title>
        <authorList>
            <person name="Scully E.D."/>
            <person name="Geib S.M."/>
            <person name="Palmer N.A."/>
            <person name="Gupta A.K."/>
            <person name="Sarath G."/>
            <person name="Tatineni S."/>
        </authorList>
    </citation>
    <scope>NUCLEOTIDE SEQUENCE</scope>
    <source>
        <strain evidence="6">LincolnNE</strain>
    </source>
</reference>
<keyword evidence="3" id="KW-0808">Transferase</keyword>
<dbReference type="FunFam" id="3.30.810.10:FF:000001">
    <property type="entry name" value="1-phosphatidylinositol 3-phosphate 5-kinase FAB1"/>
    <property type="match status" value="1"/>
</dbReference>
<dbReference type="GO" id="GO:0000285">
    <property type="term" value="F:1-phosphatidylinositol-3-phosphate 5-kinase activity"/>
    <property type="evidence" value="ECO:0007669"/>
    <property type="project" value="InterPro"/>
</dbReference>
<protein>
    <submittedName>
        <fullName evidence="6">1-phosphatidylinositol 3-phosphate 5-kinase</fullName>
    </submittedName>
</protein>
<dbReference type="EMBL" id="GGYP01002792">
    <property type="protein sequence ID" value="MDE47563.1"/>
    <property type="molecule type" value="Transcribed_RNA"/>
</dbReference>
<sequence length="355" mass="40952">MGNIHSYCCPDVSDETEDEQEEQSRFLSESASNTQQYGACEPPKPPSVYKIVLPKLIPIEIHELHENHETEGPAVIKEEYCSEQFEQLRSLIFKNPDDQSKFRQLLWSCIPWSAPGGKSGSTFLKTRNDQFILKEMSKLELQSFLSIANEYFNYIESSYNDNKLSLLSTIFGIYRIVYTSQPGQTGVEYYFMVMKNLFYKRNISQRFDLKGSVRNRLTDTSDPENNEHVLMDENLLRIACDHPLFIHARSKQILNECIENDSSFLSKIGVMDYSLLVGVDKENQELVLGIIDYVRPFTWDKKLERVVKSVVSSELPTILEPRLYRERFCEAMDKYFESVPDDHDAGGAGGDRLLQ</sequence>
<evidence type="ECO:0000256" key="1">
    <source>
        <dbReference type="ARBA" id="ARBA00022741"/>
    </source>
</evidence>
<dbReference type="PANTHER" id="PTHR45748">
    <property type="entry name" value="1-PHOSPHATIDYLINOSITOL 3-PHOSPHATE 5-KINASE-RELATED"/>
    <property type="match status" value="1"/>
</dbReference>
<evidence type="ECO:0000256" key="2">
    <source>
        <dbReference type="ARBA" id="ARBA00022840"/>
    </source>
</evidence>
<dbReference type="AlphaFoldDB" id="A0A6G1SC96"/>
<evidence type="ECO:0000259" key="5">
    <source>
        <dbReference type="PROSITE" id="PS51455"/>
    </source>
</evidence>
<evidence type="ECO:0000256" key="4">
    <source>
        <dbReference type="SAM" id="MobiDB-lite"/>
    </source>
</evidence>
<keyword evidence="2 3" id="KW-0067">ATP-binding</keyword>
<feature type="compositionally biased region" description="Polar residues" evidence="4">
    <location>
        <begin position="25"/>
        <end position="37"/>
    </location>
</feature>
<feature type="region of interest" description="Disordered" evidence="4">
    <location>
        <begin position="1"/>
        <end position="43"/>
    </location>
</feature>
<gene>
    <name evidence="6" type="primary">Pikfyve_1</name>
    <name evidence="6" type="ORF">g.13877</name>
</gene>
<feature type="domain" description="PIPK" evidence="5">
    <location>
        <begin position="10"/>
        <end position="336"/>
    </location>
</feature>
<dbReference type="InterPro" id="IPR002498">
    <property type="entry name" value="PInositol-4-P-4/5-kinase_core"/>
</dbReference>
<dbReference type="PROSITE" id="PS51455">
    <property type="entry name" value="PIPK"/>
    <property type="match status" value="1"/>
</dbReference>
<dbReference type="InterPro" id="IPR027483">
    <property type="entry name" value="PInositol-4-P-4/5-kinase_C_sf"/>
</dbReference>
<dbReference type="Gene3D" id="3.30.800.10">
    <property type="entry name" value="Phosphatidylinositol Phosphate Kinase II Beta"/>
    <property type="match status" value="1"/>
</dbReference>
<dbReference type="CDD" id="cd17300">
    <property type="entry name" value="PIPKc_PIKfyve"/>
    <property type="match status" value="1"/>
</dbReference>
<evidence type="ECO:0000313" key="6">
    <source>
        <dbReference type="EMBL" id="MDE47563.1"/>
    </source>
</evidence>
<dbReference type="GO" id="GO:0046854">
    <property type="term" value="P:phosphatidylinositol phosphate biosynthetic process"/>
    <property type="evidence" value="ECO:0007669"/>
    <property type="project" value="TreeGrafter"/>
</dbReference>
<keyword evidence="3 6" id="KW-0418">Kinase</keyword>
<evidence type="ECO:0000256" key="3">
    <source>
        <dbReference type="PROSITE-ProRule" id="PRU00781"/>
    </source>
</evidence>
<dbReference type="SUPFAM" id="SSF56104">
    <property type="entry name" value="SAICAR synthase-like"/>
    <property type="match status" value="1"/>
</dbReference>
<keyword evidence="1 3" id="KW-0547">Nucleotide-binding</keyword>